<dbReference type="AlphaFoldDB" id="G8NVC5"/>
<protein>
    <submittedName>
        <fullName evidence="1">Uncharacterized protein</fullName>
    </submittedName>
</protein>
<dbReference type="KEGG" id="gma:AciX8_2183"/>
<sequence length="84" mass="9694">MCCTCKSVILLDDWPGGERTHTFWGVEFPDIKSWLTDGRKRRFDHADTIRDLISRTPTHRDLAARETLDSAFRLAKTVSSLTDR</sequence>
<name>G8NVC5_GRAMM</name>
<dbReference type="Proteomes" id="UP000007113">
    <property type="component" value="Chromosome"/>
</dbReference>
<reference evidence="1 2" key="1">
    <citation type="submission" date="2011-11" db="EMBL/GenBank/DDBJ databases">
        <title>Complete sequence of Granulicella mallensis MP5ACTX8.</title>
        <authorList>
            <consortium name="US DOE Joint Genome Institute"/>
            <person name="Lucas S."/>
            <person name="Copeland A."/>
            <person name="Lapidus A."/>
            <person name="Cheng J.-F."/>
            <person name="Goodwin L."/>
            <person name="Pitluck S."/>
            <person name="Peters L."/>
            <person name="Lu M."/>
            <person name="Detter J.C."/>
            <person name="Han C."/>
            <person name="Tapia R."/>
            <person name="Land M."/>
            <person name="Hauser L."/>
            <person name="Kyrpides N."/>
            <person name="Ivanova N."/>
            <person name="Mikhailova N."/>
            <person name="Pagani I."/>
            <person name="Rawat S."/>
            <person name="Mannisto M."/>
            <person name="Haggblom M."/>
            <person name="Woyke T."/>
        </authorList>
    </citation>
    <scope>NUCLEOTIDE SEQUENCE [LARGE SCALE GENOMIC DNA]</scope>
    <source>
        <strain evidence="2">ATCC BAA-1857 / DSM 23137 / MP5ACTX8</strain>
    </source>
</reference>
<dbReference type="HOGENOM" id="CLU_2522886_0_0_0"/>
<proteinExistence type="predicted"/>
<evidence type="ECO:0000313" key="1">
    <source>
        <dbReference type="EMBL" id="AEU36506.1"/>
    </source>
</evidence>
<evidence type="ECO:0000313" key="2">
    <source>
        <dbReference type="Proteomes" id="UP000007113"/>
    </source>
</evidence>
<keyword evidence="2" id="KW-1185">Reference proteome</keyword>
<gene>
    <name evidence="1" type="ordered locus">AciX8_2183</name>
</gene>
<organism evidence="1 2">
    <name type="scientific">Granulicella mallensis (strain ATCC BAA-1857 / DSM 23137 / MP5ACTX8)</name>
    <dbReference type="NCBI Taxonomy" id="682795"/>
    <lineage>
        <taxon>Bacteria</taxon>
        <taxon>Pseudomonadati</taxon>
        <taxon>Acidobacteriota</taxon>
        <taxon>Terriglobia</taxon>
        <taxon>Terriglobales</taxon>
        <taxon>Acidobacteriaceae</taxon>
        <taxon>Granulicella</taxon>
    </lineage>
</organism>
<accession>G8NVC5</accession>
<dbReference type="EMBL" id="CP003130">
    <property type="protein sequence ID" value="AEU36506.1"/>
    <property type="molecule type" value="Genomic_DNA"/>
</dbReference>